<reference evidence="4" key="1">
    <citation type="journal article" date="2006" name="Appl. Environ. Microbiol.">
        <title>Comparative genomics of DNA fragments from six Antarctic marine planktonic bacteria.</title>
        <authorList>
            <person name="Grzymski J.J."/>
            <person name="Carter B.J."/>
            <person name="DeLong E.F."/>
            <person name="Feldman R.A."/>
            <person name="Ghadiri A."/>
            <person name="Murray A.E."/>
        </authorList>
    </citation>
    <scope>NUCLEOTIDE SEQUENCE</scope>
</reference>
<evidence type="ECO:0000313" key="4">
    <source>
        <dbReference type="EMBL" id="ABC25331.1"/>
    </source>
</evidence>
<organism evidence="4">
    <name type="scientific">uncultured marine bacterium Ant24C4</name>
    <dbReference type="NCBI Taxonomy" id="360425"/>
    <lineage>
        <taxon>Bacteria</taxon>
        <taxon>environmental samples</taxon>
    </lineage>
</organism>
<protein>
    <submittedName>
        <fullName evidence="4">Sco1/SenC family protein</fullName>
    </submittedName>
</protein>
<dbReference type="GO" id="GO:0046872">
    <property type="term" value="F:metal ion binding"/>
    <property type="evidence" value="ECO:0007669"/>
    <property type="project" value="UniProtKB-KW"/>
</dbReference>
<keyword evidence="2" id="KW-0479">Metal-binding</keyword>
<sequence>MTDQNGQTHTQADPDGRAQLLFFGYANCLQICSSVLPQMVDITHDLAAQSHAIRPVMIPLSTRLMRLARG</sequence>
<proteinExistence type="inferred from homology"/>
<feature type="binding site" evidence="2">
    <location>
        <position position="32"/>
    </location>
    <ligand>
        <name>Cu cation</name>
        <dbReference type="ChEBI" id="CHEBI:23378"/>
    </ligand>
</feature>
<dbReference type="InterPro" id="IPR036249">
    <property type="entry name" value="Thioredoxin-like_sf"/>
</dbReference>
<dbReference type="SUPFAM" id="SSF52833">
    <property type="entry name" value="Thioredoxin-like"/>
    <property type="match status" value="1"/>
</dbReference>
<comment type="similarity">
    <text evidence="1">Belongs to the SCO1/2 family.</text>
</comment>
<feature type="binding site" evidence="2">
    <location>
        <position position="28"/>
    </location>
    <ligand>
        <name>Cu cation</name>
        <dbReference type="ChEBI" id="CHEBI:23378"/>
    </ligand>
</feature>
<evidence type="ECO:0000256" key="3">
    <source>
        <dbReference type="PIRSR" id="PIRSR603782-2"/>
    </source>
</evidence>
<feature type="disulfide bond" description="Redox-active" evidence="3">
    <location>
        <begin position="28"/>
        <end position="32"/>
    </location>
</feature>
<evidence type="ECO:0000256" key="1">
    <source>
        <dbReference type="ARBA" id="ARBA00010996"/>
    </source>
</evidence>
<dbReference type="Gene3D" id="3.40.30.10">
    <property type="entry name" value="Glutaredoxin"/>
    <property type="match status" value="1"/>
</dbReference>
<dbReference type="InterPro" id="IPR003782">
    <property type="entry name" value="SCO1/SenC"/>
</dbReference>
<name>Q2PY96_9BACT</name>
<dbReference type="AlphaFoldDB" id="Q2PY96"/>
<dbReference type="Pfam" id="PF02630">
    <property type="entry name" value="SCO1-SenC"/>
    <property type="match status" value="1"/>
</dbReference>
<accession>Q2PY96</accession>
<dbReference type="EMBL" id="DQ295239">
    <property type="protein sequence ID" value="ABC25331.1"/>
    <property type="molecule type" value="Genomic_DNA"/>
</dbReference>
<evidence type="ECO:0000256" key="2">
    <source>
        <dbReference type="PIRSR" id="PIRSR603782-1"/>
    </source>
</evidence>
<keyword evidence="3" id="KW-1015">Disulfide bond</keyword>
<keyword evidence="2" id="KW-0186">Copper</keyword>